<sequence>SNRPPAEQGHVHHVGVRAGQVSNLILTVGDPSRLHRIASLLDADPKPFENTSSRGFTVVTGRFRGVEVSLVAIGMGVAMVDFFVREIRAVVSGDITIIRFGSCGSLDPTLRVGSIGVPERAVQISTNYAHWHAKKGEEVPGYLVSPPVRLLSLPSSIEVLFSTLSTTVSSPTCKVRSLPLHASADTFYSSQGRLDPNFQDDNADLLDSLLARYPACASLEMETAHLLHLSQISHPPSPSSTARIRSAACHMVFADRTGGEFISREVVEGLERVVGGACLEALVGWGRGE</sequence>
<dbReference type="GO" id="GO:0005829">
    <property type="term" value="C:cytosol"/>
    <property type="evidence" value="ECO:0007669"/>
    <property type="project" value="TreeGrafter"/>
</dbReference>
<dbReference type="PANTHER" id="PTHR43691">
    <property type="entry name" value="URIDINE PHOSPHORYLASE"/>
    <property type="match status" value="1"/>
</dbReference>
<comment type="caution">
    <text evidence="2">The sequence shown here is derived from an EMBL/GenBank/DDBJ whole genome shotgun (WGS) entry which is preliminary data.</text>
</comment>
<dbReference type="GO" id="GO:0004850">
    <property type="term" value="F:uridine phosphorylase activity"/>
    <property type="evidence" value="ECO:0007669"/>
    <property type="project" value="TreeGrafter"/>
</dbReference>
<organism evidence="2 3">
    <name type="scientific">Rhodotorula toruloides</name>
    <name type="common">Yeast</name>
    <name type="synonym">Rhodosporidium toruloides</name>
    <dbReference type="NCBI Taxonomy" id="5286"/>
    <lineage>
        <taxon>Eukaryota</taxon>
        <taxon>Fungi</taxon>
        <taxon>Dikarya</taxon>
        <taxon>Basidiomycota</taxon>
        <taxon>Pucciniomycotina</taxon>
        <taxon>Microbotryomycetes</taxon>
        <taxon>Sporidiobolales</taxon>
        <taxon>Sporidiobolaceae</taxon>
        <taxon>Rhodotorula</taxon>
    </lineage>
</organism>
<dbReference type="InterPro" id="IPR035994">
    <property type="entry name" value="Nucleoside_phosphorylase_sf"/>
</dbReference>
<dbReference type="AlphaFoldDB" id="A0A2T0A823"/>
<proteinExistence type="predicted"/>
<name>A0A2T0A823_RHOTO</name>
<dbReference type="EMBL" id="LCTV02000006">
    <property type="protein sequence ID" value="PRQ74168.1"/>
    <property type="molecule type" value="Genomic_DNA"/>
</dbReference>
<dbReference type="PANTHER" id="PTHR43691:SF14">
    <property type="entry name" value="URIDINE PHOSPHORYLASE"/>
    <property type="match status" value="1"/>
</dbReference>
<feature type="domain" description="Nucleoside phosphorylase" evidence="1">
    <location>
        <begin position="24"/>
        <end position="231"/>
    </location>
</feature>
<protein>
    <submittedName>
        <fullName evidence="2">Nucleoside phosphorylase domain-containing protein</fullName>
    </submittedName>
</protein>
<evidence type="ECO:0000259" key="1">
    <source>
        <dbReference type="Pfam" id="PF01048"/>
    </source>
</evidence>
<gene>
    <name evidence="2" type="ORF">AAT19DRAFT_14521</name>
</gene>
<dbReference type="InterPro" id="IPR000845">
    <property type="entry name" value="Nucleoside_phosphorylase_d"/>
</dbReference>
<dbReference type="SUPFAM" id="SSF53167">
    <property type="entry name" value="Purine and uridine phosphorylases"/>
    <property type="match status" value="1"/>
</dbReference>
<dbReference type="CDD" id="cd17769">
    <property type="entry name" value="NP_TgUP-like"/>
    <property type="match status" value="1"/>
</dbReference>
<dbReference type="OrthoDB" id="416752at2759"/>
<evidence type="ECO:0000313" key="2">
    <source>
        <dbReference type="EMBL" id="PRQ74168.1"/>
    </source>
</evidence>
<dbReference type="Pfam" id="PF01048">
    <property type="entry name" value="PNP_UDP_1"/>
    <property type="match status" value="1"/>
</dbReference>
<reference evidence="2 3" key="1">
    <citation type="journal article" date="2018" name="Elife">
        <title>Functional genomics of lipid metabolism in the oleaginous yeast Rhodosporidium toruloides.</title>
        <authorList>
            <person name="Coradetti S.T."/>
            <person name="Pinel D."/>
            <person name="Geiselman G."/>
            <person name="Ito M."/>
            <person name="Mondo S."/>
            <person name="Reilly M.C."/>
            <person name="Cheng Y.F."/>
            <person name="Bauer S."/>
            <person name="Grigoriev I."/>
            <person name="Gladden J.M."/>
            <person name="Simmons B.A."/>
            <person name="Brem R."/>
            <person name="Arkin A.P."/>
            <person name="Skerker J.M."/>
        </authorList>
    </citation>
    <scope>NUCLEOTIDE SEQUENCE [LARGE SCALE GENOMIC DNA]</scope>
    <source>
        <strain evidence="2 3">NBRC 0880</strain>
    </source>
</reference>
<evidence type="ECO:0000313" key="3">
    <source>
        <dbReference type="Proteomes" id="UP000239560"/>
    </source>
</evidence>
<dbReference type="Proteomes" id="UP000239560">
    <property type="component" value="Unassembled WGS sequence"/>
</dbReference>
<accession>A0A2T0A823</accession>
<dbReference type="Gene3D" id="3.40.50.1580">
    <property type="entry name" value="Nucleoside phosphorylase domain"/>
    <property type="match status" value="1"/>
</dbReference>
<dbReference type="GO" id="GO:0006218">
    <property type="term" value="P:uridine catabolic process"/>
    <property type="evidence" value="ECO:0007669"/>
    <property type="project" value="TreeGrafter"/>
</dbReference>
<feature type="non-terminal residue" evidence="2">
    <location>
        <position position="1"/>
    </location>
</feature>